<name>A0A1H1R0T1_9BRAD</name>
<organism evidence="2 3">
    <name type="scientific">Bradyrhizobium canariense</name>
    <dbReference type="NCBI Taxonomy" id="255045"/>
    <lineage>
        <taxon>Bacteria</taxon>
        <taxon>Pseudomonadati</taxon>
        <taxon>Pseudomonadota</taxon>
        <taxon>Alphaproteobacteria</taxon>
        <taxon>Hyphomicrobiales</taxon>
        <taxon>Nitrobacteraceae</taxon>
        <taxon>Bradyrhizobium</taxon>
    </lineage>
</organism>
<feature type="transmembrane region" description="Helical" evidence="1">
    <location>
        <begin position="53"/>
        <end position="72"/>
    </location>
</feature>
<gene>
    <name evidence="2" type="ORF">SAMN05444158_1609</name>
</gene>
<keyword evidence="1" id="KW-0472">Membrane</keyword>
<reference evidence="3" key="1">
    <citation type="submission" date="2016-10" db="EMBL/GenBank/DDBJ databases">
        <authorList>
            <person name="Varghese N."/>
            <person name="Submissions S."/>
        </authorList>
    </citation>
    <scope>NUCLEOTIDE SEQUENCE [LARGE SCALE GENOMIC DNA]</scope>
    <source>
        <strain evidence="3">GAS369</strain>
    </source>
</reference>
<evidence type="ECO:0000313" key="3">
    <source>
        <dbReference type="Proteomes" id="UP000243904"/>
    </source>
</evidence>
<feature type="transmembrane region" description="Helical" evidence="1">
    <location>
        <begin position="20"/>
        <end position="41"/>
    </location>
</feature>
<dbReference type="EMBL" id="LT629750">
    <property type="protein sequence ID" value="SDS29303.1"/>
    <property type="molecule type" value="Genomic_DNA"/>
</dbReference>
<protein>
    <submittedName>
        <fullName evidence="2">Uncharacterized protein</fullName>
    </submittedName>
</protein>
<evidence type="ECO:0000256" key="1">
    <source>
        <dbReference type="SAM" id="Phobius"/>
    </source>
</evidence>
<keyword evidence="1" id="KW-1133">Transmembrane helix</keyword>
<sequence>MNQFWFMPKLKGYGATPTTWEGHTLVAVFASVVFVCVLVMIRREKTSSIFPPPMIVVAVSTIIFLVVCAWKTDGAWG</sequence>
<keyword evidence="1" id="KW-0812">Transmembrane</keyword>
<dbReference type="Proteomes" id="UP000243904">
    <property type="component" value="Chromosome I"/>
</dbReference>
<dbReference type="AlphaFoldDB" id="A0A1H1R0T1"/>
<proteinExistence type="predicted"/>
<keyword evidence="3" id="KW-1185">Reference proteome</keyword>
<accession>A0A1H1R0T1</accession>
<evidence type="ECO:0000313" key="2">
    <source>
        <dbReference type="EMBL" id="SDS29303.1"/>
    </source>
</evidence>